<dbReference type="RefSeq" id="WP_196293208.1">
    <property type="nucleotide sequence ID" value="NZ_JADQDM010000005.1"/>
</dbReference>
<comment type="caution">
    <text evidence="3">The sequence shown here is derived from an EMBL/GenBank/DDBJ whole genome shotgun (WGS) entry which is preliminary data.</text>
</comment>
<keyword evidence="4" id="KW-1185">Reference proteome</keyword>
<evidence type="ECO:0000313" key="3">
    <source>
        <dbReference type="EMBL" id="MBF9221749.1"/>
    </source>
</evidence>
<evidence type="ECO:0008006" key="5">
    <source>
        <dbReference type="Google" id="ProtNLM"/>
    </source>
</evidence>
<evidence type="ECO:0000256" key="2">
    <source>
        <dbReference type="SAM" id="SignalP"/>
    </source>
</evidence>
<keyword evidence="2" id="KW-0732">Signal</keyword>
<feature type="signal peptide" evidence="2">
    <location>
        <begin position="1"/>
        <end position="17"/>
    </location>
</feature>
<dbReference type="Proteomes" id="UP000618931">
    <property type="component" value="Unassembled WGS sequence"/>
</dbReference>
<dbReference type="PROSITE" id="PS51257">
    <property type="entry name" value="PROKAR_LIPOPROTEIN"/>
    <property type="match status" value="1"/>
</dbReference>
<gene>
    <name evidence="3" type="ORF">I2H31_11600</name>
</gene>
<feature type="compositionally biased region" description="Low complexity" evidence="1">
    <location>
        <begin position="38"/>
        <end position="59"/>
    </location>
</feature>
<organism evidence="3 4">
    <name type="scientific">Hymenobacter ruricola</name>
    <dbReference type="NCBI Taxonomy" id="2791023"/>
    <lineage>
        <taxon>Bacteria</taxon>
        <taxon>Pseudomonadati</taxon>
        <taxon>Bacteroidota</taxon>
        <taxon>Cytophagia</taxon>
        <taxon>Cytophagales</taxon>
        <taxon>Hymenobacteraceae</taxon>
        <taxon>Hymenobacter</taxon>
    </lineage>
</organism>
<evidence type="ECO:0000256" key="1">
    <source>
        <dbReference type="SAM" id="MobiDB-lite"/>
    </source>
</evidence>
<evidence type="ECO:0000313" key="4">
    <source>
        <dbReference type="Proteomes" id="UP000618931"/>
    </source>
</evidence>
<reference evidence="3 4" key="1">
    <citation type="submission" date="2020-11" db="EMBL/GenBank/DDBJ databases">
        <authorList>
            <person name="Kim M.K."/>
        </authorList>
    </citation>
    <scope>NUCLEOTIDE SEQUENCE [LARGE SCALE GENOMIC DNA]</scope>
    <source>
        <strain evidence="3 4">BT662</strain>
    </source>
</reference>
<dbReference type="EMBL" id="JADQDM010000005">
    <property type="protein sequence ID" value="MBF9221749.1"/>
    <property type="molecule type" value="Genomic_DNA"/>
</dbReference>
<accession>A0ABS0I4B3</accession>
<proteinExistence type="predicted"/>
<name>A0ABS0I4B3_9BACT</name>
<protein>
    <recommendedName>
        <fullName evidence="5">Lipoprotein</fullName>
    </recommendedName>
</protein>
<sequence>MRYLSFPLLTIALGAMACGNAATTTEVADASGRGADRPASPTEAPADAAANAPTQARPQPKTDQYRLLGVLDPDFKNMVAFALKMPRGWQASQSFKRAWDGAVPTPQIYISFRSPDATQRIDYLPSTGYVYSDGPNSQALRAQKQQLGMQDVRISANELAPMPALAYLKKFLLPQLAQQGVQLRNVGNERSTPPHPSKDSPGRTESSASVDGVLANGRKVRVEARLGLSQTPMNGDTFYSWSVVPSLTQTSGDLAATYAHTKAAQESITVNPAWLQKNKELVAKGQQANLEASRRNHEAVMGNIAANTAASTAAHNQRMRDIAAVGAANTARYNDRMNTMDQNMATYKANEARKDGQHEMYVDNVIRNETKYADPGTGERVKLDNRYEHAYTDGKGNYYQSNTPIRASDVNWQELGKVSANDY</sequence>
<feature type="region of interest" description="Disordered" evidence="1">
    <location>
        <begin position="186"/>
        <end position="214"/>
    </location>
</feature>
<feature type="region of interest" description="Disordered" evidence="1">
    <location>
        <begin position="29"/>
        <end position="61"/>
    </location>
</feature>
<feature type="chain" id="PRO_5045873501" description="Lipoprotein" evidence="2">
    <location>
        <begin position="18"/>
        <end position="423"/>
    </location>
</feature>